<keyword evidence="1" id="KW-0812">Transmembrane</keyword>
<sequence>MAEDNPLDGISAFERKLHRKICARVFIVSACAYVFLLLIGWIDDDCLSTINVTTVCLLLPYFTFVCCFAGFYEDLIEDQEKEIWTPRRINCTMFTSAAFISIYLIGISGSSFRIKLDE</sequence>
<dbReference type="AlphaFoldDB" id="A0AAV5WW19"/>
<comment type="caution">
    <text evidence="2">The sequence shown here is derived from an EMBL/GenBank/DDBJ whole genome shotgun (WGS) entry which is preliminary data.</text>
</comment>
<accession>A0AAV5WW19</accession>
<evidence type="ECO:0000256" key="1">
    <source>
        <dbReference type="SAM" id="Phobius"/>
    </source>
</evidence>
<evidence type="ECO:0000313" key="2">
    <source>
        <dbReference type="EMBL" id="GMT34883.1"/>
    </source>
</evidence>
<evidence type="ECO:0000313" key="3">
    <source>
        <dbReference type="Proteomes" id="UP001432322"/>
    </source>
</evidence>
<feature type="transmembrane region" description="Helical" evidence="1">
    <location>
        <begin position="93"/>
        <end position="114"/>
    </location>
</feature>
<gene>
    <name evidence="2" type="ORF">PFISCL1PPCAC_26180</name>
</gene>
<dbReference type="Proteomes" id="UP001432322">
    <property type="component" value="Unassembled WGS sequence"/>
</dbReference>
<keyword evidence="1" id="KW-0472">Membrane</keyword>
<protein>
    <submittedName>
        <fullName evidence="2">Uncharacterized protein</fullName>
    </submittedName>
</protein>
<feature type="transmembrane region" description="Helical" evidence="1">
    <location>
        <begin position="48"/>
        <end position="72"/>
    </location>
</feature>
<name>A0AAV5WW19_9BILA</name>
<feature type="transmembrane region" description="Helical" evidence="1">
    <location>
        <begin position="21"/>
        <end position="42"/>
    </location>
</feature>
<proteinExistence type="predicted"/>
<keyword evidence="1" id="KW-1133">Transmembrane helix</keyword>
<reference evidence="2" key="1">
    <citation type="submission" date="2023-10" db="EMBL/GenBank/DDBJ databases">
        <title>Genome assembly of Pristionchus species.</title>
        <authorList>
            <person name="Yoshida K."/>
            <person name="Sommer R.J."/>
        </authorList>
    </citation>
    <scope>NUCLEOTIDE SEQUENCE</scope>
    <source>
        <strain evidence="2">RS5133</strain>
    </source>
</reference>
<feature type="non-terminal residue" evidence="2">
    <location>
        <position position="118"/>
    </location>
</feature>
<keyword evidence="3" id="KW-1185">Reference proteome</keyword>
<dbReference type="EMBL" id="BTSY01000006">
    <property type="protein sequence ID" value="GMT34883.1"/>
    <property type="molecule type" value="Genomic_DNA"/>
</dbReference>
<organism evidence="2 3">
    <name type="scientific">Pristionchus fissidentatus</name>
    <dbReference type="NCBI Taxonomy" id="1538716"/>
    <lineage>
        <taxon>Eukaryota</taxon>
        <taxon>Metazoa</taxon>
        <taxon>Ecdysozoa</taxon>
        <taxon>Nematoda</taxon>
        <taxon>Chromadorea</taxon>
        <taxon>Rhabditida</taxon>
        <taxon>Rhabditina</taxon>
        <taxon>Diplogasteromorpha</taxon>
        <taxon>Diplogasteroidea</taxon>
        <taxon>Neodiplogasteridae</taxon>
        <taxon>Pristionchus</taxon>
    </lineage>
</organism>